<dbReference type="InterPro" id="IPR043741">
    <property type="entry name" value="DUF5686"/>
</dbReference>
<proteinExistence type="predicted"/>
<name>A0ABV8QSH5_9BACT</name>
<evidence type="ECO:0000313" key="3">
    <source>
        <dbReference type="Proteomes" id="UP001595907"/>
    </source>
</evidence>
<feature type="signal peptide" evidence="1">
    <location>
        <begin position="1"/>
        <end position="21"/>
    </location>
</feature>
<keyword evidence="1" id="KW-0732">Signal</keyword>
<reference evidence="3" key="1">
    <citation type="journal article" date="2019" name="Int. J. Syst. Evol. Microbiol.">
        <title>The Global Catalogue of Microorganisms (GCM) 10K type strain sequencing project: providing services to taxonomists for standard genome sequencing and annotation.</title>
        <authorList>
            <consortium name="The Broad Institute Genomics Platform"/>
            <consortium name="The Broad Institute Genome Sequencing Center for Infectious Disease"/>
            <person name="Wu L."/>
            <person name="Ma J."/>
        </authorList>
    </citation>
    <scope>NUCLEOTIDE SEQUENCE [LARGE SCALE GENOMIC DNA]</scope>
    <source>
        <strain evidence="3">CECT 8289</strain>
    </source>
</reference>
<sequence length="822" mass="94531">MRIHKYLFLLLFFVYPLMASAQLVTLSGMVQDAFTKEPVNFASVSFALAGNGKVADSAGNFSFYLKPGTVDTLMVSYVGYQTFKEPISMLNGDAQIIISLQRGTSNEVVIKSKINKGLFLWRKIMSKKKLYNRYNQTNFAYEAYNKLEIDFKNFKADKLKKNFILKPFSFIFDNIDSTSEKEPFLPFFLVESISDYAFQKNTKKYFENIKATNIKGINNESISKMLGVMNQNVNVYGNYINVMDKDFVSPFNDRADDFYNFSVPDTQILNGKKILHFVFRPKHPGQNTFEGDAMVFAGTYQIQKIGLNLGKDANVNFVDRVGIFQEFIPINDSVYFISRDKFFADFKILGKQSLTMIGRKTTSYKNIIINSDSITNLFKAQNIEELVTTAKGVNNFSDSSWQNFRHDSLSTNEKAIYATVDKLNSMPTFKKFQKRIKFLTTGYTNDGNVVFGPWFNWVSANQYEGTRLRFDLGTNPGFHKKIYIHTYLAYGTKDKQFKGQAEAYWNITKTPNRFRLHASYSKDIDNGISQIGEVSQDNVFSLAIRKPNITRKFIRLQDVRFEILKDFGKGFSTELFFIHKQYDPLLNLPALKTVNGTTLINFETALKLRFAYLEQYLEGDYFRYSLGSKYPIIEATFSKGMAGVGNSAYNYHRVSVNIKDNIKISPYGSVSYKIFAGKVDGTLPYVFLENHPGNDIYYYNGNAFNLMTRFEYLSDRYAGLNVEHHVGAGLFRFTNITRKLKWRQFWTGKALWGSLSNDNLKLNNTVGTFKTLNNKTYMELGTGIDNIFKVFRVDFIWRLTANERPIQKVSHFGVFGSFQLQF</sequence>
<dbReference type="EMBL" id="JBHSCZ010000001">
    <property type="protein sequence ID" value="MFC4262592.1"/>
    <property type="molecule type" value="Genomic_DNA"/>
</dbReference>
<evidence type="ECO:0000256" key="1">
    <source>
        <dbReference type="SAM" id="SignalP"/>
    </source>
</evidence>
<dbReference type="Gene3D" id="2.60.40.1120">
    <property type="entry name" value="Carboxypeptidase-like, regulatory domain"/>
    <property type="match status" value="1"/>
</dbReference>
<dbReference type="Pfam" id="PF18939">
    <property type="entry name" value="DUF5686"/>
    <property type="match status" value="1"/>
</dbReference>
<feature type="chain" id="PRO_5047460484" evidence="1">
    <location>
        <begin position="22"/>
        <end position="822"/>
    </location>
</feature>
<dbReference type="RefSeq" id="WP_379708159.1">
    <property type="nucleotide sequence ID" value="NZ_JBHSCZ010000001.1"/>
</dbReference>
<comment type="caution">
    <text evidence="2">The sequence shown here is derived from an EMBL/GenBank/DDBJ whole genome shotgun (WGS) entry which is preliminary data.</text>
</comment>
<keyword evidence="3" id="KW-1185">Reference proteome</keyword>
<evidence type="ECO:0000313" key="2">
    <source>
        <dbReference type="EMBL" id="MFC4262592.1"/>
    </source>
</evidence>
<protein>
    <submittedName>
        <fullName evidence="2">DUF5686 family protein</fullName>
    </submittedName>
</protein>
<accession>A0ABV8QSH5</accession>
<dbReference type="Proteomes" id="UP001595907">
    <property type="component" value="Unassembled WGS sequence"/>
</dbReference>
<dbReference type="Pfam" id="PF13715">
    <property type="entry name" value="CarbopepD_reg_2"/>
    <property type="match status" value="1"/>
</dbReference>
<dbReference type="InterPro" id="IPR008969">
    <property type="entry name" value="CarboxyPept-like_regulatory"/>
</dbReference>
<organism evidence="2 3">
    <name type="scientific">Ferruginibacter yonginensis</name>
    <dbReference type="NCBI Taxonomy" id="1310416"/>
    <lineage>
        <taxon>Bacteria</taxon>
        <taxon>Pseudomonadati</taxon>
        <taxon>Bacteroidota</taxon>
        <taxon>Chitinophagia</taxon>
        <taxon>Chitinophagales</taxon>
        <taxon>Chitinophagaceae</taxon>
        <taxon>Ferruginibacter</taxon>
    </lineage>
</organism>
<dbReference type="SUPFAM" id="SSF49464">
    <property type="entry name" value="Carboxypeptidase regulatory domain-like"/>
    <property type="match status" value="1"/>
</dbReference>
<gene>
    <name evidence="2" type="ORF">ACFOWM_06875</name>
</gene>